<keyword evidence="1" id="KW-0812">Transmembrane</keyword>
<organism evidence="2 3">
    <name type="scientific">Candidatus Erysipelatoclostridium merdavium</name>
    <dbReference type="NCBI Taxonomy" id="2838566"/>
    <lineage>
        <taxon>Bacteria</taxon>
        <taxon>Bacillati</taxon>
        <taxon>Bacillota</taxon>
        <taxon>Erysipelotrichia</taxon>
        <taxon>Erysipelotrichales</taxon>
        <taxon>Erysipelotrichales incertae sedis</taxon>
    </lineage>
</organism>
<accession>A0A9D1XLK6</accession>
<reference evidence="2" key="2">
    <citation type="submission" date="2021-04" db="EMBL/GenBank/DDBJ databases">
        <authorList>
            <person name="Gilroy R."/>
        </authorList>
    </citation>
    <scope>NUCLEOTIDE SEQUENCE</scope>
    <source>
        <strain evidence="2">ChiGjej1B1-14440</strain>
    </source>
</reference>
<name>A0A9D1XLK6_9FIRM</name>
<proteinExistence type="predicted"/>
<keyword evidence="1" id="KW-0472">Membrane</keyword>
<feature type="transmembrane region" description="Helical" evidence="1">
    <location>
        <begin position="64"/>
        <end position="82"/>
    </location>
</feature>
<comment type="caution">
    <text evidence="2">The sequence shown here is derived from an EMBL/GenBank/DDBJ whole genome shotgun (WGS) entry which is preliminary data.</text>
</comment>
<dbReference type="Proteomes" id="UP000886724">
    <property type="component" value="Unassembled WGS sequence"/>
</dbReference>
<sequence length="174" mass="20569">MYILLFIITILLSLKTSWTYNNFTYLSYQNDLRIYYLLWVSCISIFLLYKIVKIYRQFTYFTKSDWILITVSFITMLVGSFLPYHPDSEDLFSSLHIILSMLGAITILLIIFILINRLMNFDFSLYQKMTSLYRSQLLILGMLIVMFGNINSIIELYFTAIVLYNLAKIEKSTT</sequence>
<evidence type="ECO:0000313" key="2">
    <source>
        <dbReference type="EMBL" id="HIX81495.1"/>
    </source>
</evidence>
<dbReference type="AlphaFoldDB" id="A0A9D1XLK6"/>
<dbReference type="EMBL" id="DXET01000134">
    <property type="protein sequence ID" value="HIX81495.1"/>
    <property type="molecule type" value="Genomic_DNA"/>
</dbReference>
<feature type="transmembrane region" description="Helical" evidence="1">
    <location>
        <begin position="35"/>
        <end position="52"/>
    </location>
</feature>
<feature type="transmembrane region" description="Helical" evidence="1">
    <location>
        <begin position="137"/>
        <end position="164"/>
    </location>
</feature>
<gene>
    <name evidence="2" type="ORF">H9980_05925</name>
</gene>
<reference evidence="2" key="1">
    <citation type="journal article" date="2021" name="PeerJ">
        <title>Extensive microbial diversity within the chicken gut microbiome revealed by metagenomics and culture.</title>
        <authorList>
            <person name="Gilroy R."/>
            <person name="Ravi A."/>
            <person name="Getino M."/>
            <person name="Pursley I."/>
            <person name="Horton D.L."/>
            <person name="Alikhan N.F."/>
            <person name="Baker D."/>
            <person name="Gharbi K."/>
            <person name="Hall N."/>
            <person name="Watson M."/>
            <person name="Adriaenssens E.M."/>
            <person name="Foster-Nyarko E."/>
            <person name="Jarju S."/>
            <person name="Secka A."/>
            <person name="Antonio M."/>
            <person name="Oren A."/>
            <person name="Chaudhuri R.R."/>
            <person name="La Ragione R."/>
            <person name="Hildebrand F."/>
            <person name="Pallen M.J."/>
        </authorList>
    </citation>
    <scope>NUCLEOTIDE SEQUENCE</scope>
    <source>
        <strain evidence="2">ChiGjej1B1-14440</strain>
    </source>
</reference>
<protein>
    <submittedName>
        <fullName evidence="2">Uncharacterized protein</fullName>
    </submittedName>
</protein>
<evidence type="ECO:0000313" key="3">
    <source>
        <dbReference type="Proteomes" id="UP000886724"/>
    </source>
</evidence>
<evidence type="ECO:0000256" key="1">
    <source>
        <dbReference type="SAM" id="Phobius"/>
    </source>
</evidence>
<keyword evidence="1" id="KW-1133">Transmembrane helix</keyword>
<feature type="transmembrane region" description="Helical" evidence="1">
    <location>
        <begin position="94"/>
        <end position="116"/>
    </location>
</feature>